<dbReference type="Proteomes" id="UP000075787">
    <property type="component" value="Unassembled WGS sequence"/>
</dbReference>
<dbReference type="EMBL" id="DMAI01000172">
    <property type="protein sequence ID" value="HAE47993.1"/>
    <property type="molecule type" value="Genomic_DNA"/>
</dbReference>
<evidence type="ECO:0000313" key="4">
    <source>
        <dbReference type="EMBL" id="KYO51587.1"/>
    </source>
</evidence>
<sequence length="156" mass="16801">MASTDDIRRNASARTGAQAGYAGDVTPEEAWAFLEQQPDAVLVDVRTREEWMFVGLPLLQPLGKEPQLISWQVWPQMAPNRDFTNALAEAGVGREQPVLFLCRSGARSRAAAIAATAAGYETAFNIAGGFEGDVGPDGHRGTVNGWKAAGLPWFQN</sequence>
<dbReference type="Proteomes" id="UP000257706">
    <property type="component" value="Unassembled WGS sequence"/>
</dbReference>
<accession>A0A161R250</accession>
<dbReference type="PANTHER" id="PTHR47377:SF1">
    <property type="entry name" value="RHODANESE-LIKE DOMAIN-CONTAINING PROTEIN 4, CHLOROPLASTIC"/>
    <property type="match status" value="1"/>
</dbReference>
<feature type="region of interest" description="Disordered" evidence="1">
    <location>
        <begin position="1"/>
        <end position="20"/>
    </location>
</feature>
<dbReference type="AlphaFoldDB" id="A0A161R250"/>
<protein>
    <submittedName>
        <fullName evidence="4">Sulfurtransferase</fullName>
    </submittedName>
</protein>
<gene>
    <name evidence="4" type="ORF">AUP44_08285</name>
    <name evidence="3" type="ORF">DCK97_11280</name>
</gene>
<dbReference type="InterPro" id="IPR036873">
    <property type="entry name" value="Rhodanese-like_dom_sf"/>
</dbReference>
<keyword evidence="4" id="KW-0808">Transferase</keyword>
<dbReference type="Gene3D" id="3.40.250.10">
    <property type="entry name" value="Rhodanese-like domain"/>
    <property type="match status" value="1"/>
</dbReference>
<evidence type="ECO:0000313" key="6">
    <source>
        <dbReference type="Proteomes" id="UP000257706"/>
    </source>
</evidence>
<evidence type="ECO:0000313" key="3">
    <source>
        <dbReference type="EMBL" id="HAE47993.1"/>
    </source>
</evidence>
<dbReference type="InterPro" id="IPR044240">
    <property type="entry name" value="STR4-like"/>
</dbReference>
<dbReference type="PANTHER" id="PTHR47377">
    <property type="entry name" value="RHODANESE-LIKE DOMAIN-CONTAINING PROTEIN 4, CHLOROPLASTIC"/>
    <property type="match status" value="1"/>
</dbReference>
<evidence type="ECO:0000259" key="2">
    <source>
        <dbReference type="PROSITE" id="PS50206"/>
    </source>
</evidence>
<dbReference type="PROSITE" id="PS50206">
    <property type="entry name" value="RHODANESE_3"/>
    <property type="match status" value="1"/>
</dbReference>
<dbReference type="Pfam" id="PF00581">
    <property type="entry name" value="Rhodanese"/>
    <property type="match status" value="1"/>
</dbReference>
<dbReference type="SMART" id="SM00450">
    <property type="entry name" value="RHOD"/>
    <property type="match status" value="1"/>
</dbReference>
<dbReference type="GeneID" id="97244361"/>
<dbReference type="OrthoDB" id="9815890at2"/>
<feature type="domain" description="Rhodanese" evidence="2">
    <location>
        <begin position="36"/>
        <end position="155"/>
    </location>
</feature>
<reference evidence="4 5" key="1">
    <citation type="submission" date="2015-12" db="EMBL/GenBank/DDBJ databases">
        <title>Genome sequence of Tistrella mobilis MCCC 1A02139.</title>
        <authorList>
            <person name="Lu L."/>
            <person name="Lai Q."/>
            <person name="Shao Z."/>
            <person name="Qian P."/>
        </authorList>
    </citation>
    <scope>NUCLEOTIDE SEQUENCE [LARGE SCALE GENOMIC DNA]</scope>
    <source>
        <strain evidence="4 5">MCCC 1A02139</strain>
    </source>
</reference>
<dbReference type="SUPFAM" id="SSF52821">
    <property type="entry name" value="Rhodanese/Cell cycle control phosphatase"/>
    <property type="match status" value="1"/>
</dbReference>
<dbReference type="InterPro" id="IPR001763">
    <property type="entry name" value="Rhodanese-like_dom"/>
</dbReference>
<name>A0A161R250_9PROT</name>
<dbReference type="EMBL" id="LPZR01000170">
    <property type="protein sequence ID" value="KYO51587.1"/>
    <property type="molecule type" value="Genomic_DNA"/>
</dbReference>
<comment type="caution">
    <text evidence="4">The sequence shown here is derived from an EMBL/GenBank/DDBJ whole genome shotgun (WGS) entry which is preliminary data.</text>
</comment>
<dbReference type="GO" id="GO:0016740">
    <property type="term" value="F:transferase activity"/>
    <property type="evidence" value="ECO:0007669"/>
    <property type="project" value="UniProtKB-KW"/>
</dbReference>
<dbReference type="RefSeq" id="WP_014747080.1">
    <property type="nucleotide sequence ID" value="NZ_CP121013.1"/>
</dbReference>
<evidence type="ECO:0000313" key="5">
    <source>
        <dbReference type="Proteomes" id="UP000075787"/>
    </source>
</evidence>
<evidence type="ECO:0000256" key="1">
    <source>
        <dbReference type="SAM" id="MobiDB-lite"/>
    </source>
</evidence>
<reference evidence="3 6" key="2">
    <citation type="journal article" date="2018" name="Nat. Biotechnol.">
        <title>A standardized bacterial taxonomy based on genome phylogeny substantially revises the tree of life.</title>
        <authorList>
            <person name="Parks D.H."/>
            <person name="Chuvochina M."/>
            <person name="Waite D.W."/>
            <person name="Rinke C."/>
            <person name="Skarshewski A."/>
            <person name="Chaumeil P.A."/>
            <person name="Hugenholtz P."/>
        </authorList>
    </citation>
    <scope>NUCLEOTIDE SEQUENCE [LARGE SCALE GENOMIC DNA]</scope>
    <source>
        <strain evidence="3">UBA8739</strain>
    </source>
</reference>
<organism evidence="4 5">
    <name type="scientific">Tistrella mobilis</name>
    <dbReference type="NCBI Taxonomy" id="171437"/>
    <lineage>
        <taxon>Bacteria</taxon>
        <taxon>Pseudomonadati</taxon>
        <taxon>Pseudomonadota</taxon>
        <taxon>Alphaproteobacteria</taxon>
        <taxon>Geminicoccales</taxon>
        <taxon>Geminicoccaceae</taxon>
        <taxon>Tistrella</taxon>
    </lineage>
</organism>
<dbReference type="OMA" id="NGWRFRG"/>
<proteinExistence type="predicted"/>